<evidence type="ECO:0000313" key="1">
    <source>
        <dbReference type="EMBL" id="MBD2194248.1"/>
    </source>
</evidence>
<name>A0ABR8A3B9_9CYAN</name>
<evidence type="ECO:0000313" key="2">
    <source>
        <dbReference type="Proteomes" id="UP000658514"/>
    </source>
</evidence>
<keyword evidence="2" id="KW-1185">Reference proteome</keyword>
<dbReference type="Proteomes" id="UP000658514">
    <property type="component" value="Unassembled WGS sequence"/>
</dbReference>
<organism evidence="1 2">
    <name type="scientific">Calothrix parietina FACHB-288</name>
    <dbReference type="NCBI Taxonomy" id="2692896"/>
    <lineage>
        <taxon>Bacteria</taxon>
        <taxon>Bacillati</taxon>
        <taxon>Cyanobacteriota</taxon>
        <taxon>Cyanophyceae</taxon>
        <taxon>Nostocales</taxon>
        <taxon>Calotrichaceae</taxon>
        <taxon>Calothrix</taxon>
    </lineage>
</organism>
<comment type="caution">
    <text evidence="1">The sequence shown here is derived from an EMBL/GenBank/DDBJ whole genome shotgun (WGS) entry which is preliminary data.</text>
</comment>
<evidence type="ECO:0008006" key="3">
    <source>
        <dbReference type="Google" id="ProtNLM"/>
    </source>
</evidence>
<reference evidence="1 2" key="1">
    <citation type="journal article" date="2020" name="ISME J.">
        <title>Comparative genomics reveals insights into cyanobacterial evolution and habitat adaptation.</title>
        <authorList>
            <person name="Chen M.Y."/>
            <person name="Teng W.K."/>
            <person name="Zhao L."/>
            <person name="Hu C.X."/>
            <person name="Zhou Y.K."/>
            <person name="Han B.P."/>
            <person name="Song L.R."/>
            <person name="Shu W.S."/>
        </authorList>
    </citation>
    <scope>NUCLEOTIDE SEQUENCE [LARGE SCALE GENOMIC DNA]</scope>
    <source>
        <strain evidence="1 2">FACHB-288</strain>
    </source>
</reference>
<accession>A0ABR8A3B9</accession>
<sequence length="27" mass="3191">MGLVKFQVNNVISSCELYRQYFDEHLG</sequence>
<gene>
    <name evidence="1" type="ORF">H6G24_01900</name>
</gene>
<protein>
    <recommendedName>
        <fullName evidence="3">Glyoxalase</fullName>
    </recommendedName>
</protein>
<dbReference type="EMBL" id="JACJQH010000002">
    <property type="protein sequence ID" value="MBD2194248.1"/>
    <property type="molecule type" value="Genomic_DNA"/>
</dbReference>
<proteinExistence type="predicted"/>